<reference evidence="11" key="1">
    <citation type="submission" date="2021-08" db="EMBL/GenBank/DDBJ databases">
        <title>WGS assembly of Ceratopteris richardii.</title>
        <authorList>
            <person name="Marchant D.B."/>
            <person name="Chen G."/>
            <person name="Jenkins J."/>
            <person name="Shu S."/>
            <person name="Leebens-Mack J."/>
            <person name="Grimwood J."/>
            <person name="Schmutz J."/>
            <person name="Soltis P."/>
            <person name="Soltis D."/>
            <person name="Chen Z.-H."/>
        </authorList>
    </citation>
    <scope>NUCLEOTIDE SEQUENCE</scope>
    <source>
        <strain evidence="11">Whitten #5841</strain>
        <tissue evidence="11">Leaf</tissue>
    </source>
</reference>
<dbReference type="OrthoDB" id="19656at2759"/>
<evidence type="ECO:0000313" key="12">
    <source>
        <dbReference type="Proteomes" id="UP000825935"/>
    </source>
</evidence>
<dbReference type="Proteomes" id="UP000825935">
    <property type="component" value="Chromosome 20"/>
</dbReference>
<keyword evidence="12" id="KW-1185">Reference proteome</keyword>
<keyword evidence="5" id="KW-0812">Transmembrane</keyword>
<evidence type="ECO:0000256" key="5">
    <source>
        <dbReference type="ARBA" id="ARBA00022692"/>
    </source>
</evidence>
<keyword evidence="3" id="KW-0813">Transport</keyword>
<dbReference type="EMBL" id="CM035425">
    <property type="protein sequence ID" value="KAH7331986.1"/>
    <property type="molecule type" value="Genomic_DNA"/>
</dbReference>
<evidence type="ECO:0008006" key="13">
    <source>
        <dbReference type="Google" id="ProtNLM"/>
    </source>
</evidence>
<accession>A0A8T2SIY4</accession>
<dbReference type="Gene3D" id="2.40.160.10">
    <property type="entry name" value="Porin"/>
    <property type="match status" value="1"/>
</dbReference>
<dbReference type="InterPro" id="IPR023614">
    <property type="entry name" value="Porin_dom_sf"/>
</dbReference>
<evidence type="ECO:0000256" key="8">
    <source>
        <dbReference type="ARBA" id="ARBA00023128"/>
    </source>
</evidence>
<evidence type="ECO:0000256" key="9">
    <source>
        <dbReference type="ARBA" id="ARBA00023136"/>
    </source>
</evidence>
<name>A0A8T2SIY4_CERRI</name>
<feature type="region of interest" description="Disordered" evidence="10">
    <location>
        <begin position="1"/>
        <end position="49"/>
    </location>
</feature>
<dbReference type="GO" id="GO:0030150">
    <property type="term" value="P:protein import into mitochondrial matrix"/>
    <property type="evidence" value="ECO:0007669"/>
    <property type="project" value="InterPro"/>
</dbReference>
<evidence type="ECO:0000256" key="2">
    <source>
        <dbReference type="ARBA" id="ARBA00010510"/>
    </source>
</evidence>
<dbReference type="InterPro" id="IPR027246">
    <property type="entry name" value="Porin_Euk/Tom40"/>
</dbReference>
<organism evidence="11 12">
    <name type="scientific">Ceratopteris richardii</name>
    <name type="common">Triangle waterfern</name>
    <dbReference type="NCBI Taxonomy" id="49495"/>
    <lineage>
        <taxon>Eukaryota</taxon>
        <taxon>Viridiplantae</taxon>
        <taxon>Streptophyta</taxon>
        <taxon>Embryophyta</taxon>
        <taxon>Tracheophyta</taxon>
        <taxon>Polypodiopsida</taxon>
        <taxon>Polypodiidae</taxon>
        <taxon>Polypodiales</taxon>
        <taxon>Pteridineae</taxon>
        <taxon>Pteridaceae</taxon>
        <taxon>Parkerioideae</taxon>
        <taxon>Ceratopteris</taxon>
    </lineage>
</organism>
<keyword evidence="4" id="KW-1134">Transmembrane beta strand</keyword>
<evidence type="ECO:0000313" key="11">
    <source>
        <dbReference type="EMBL" id="KAH7331985.1"/>
    </source>
</evidence>
<dbReference type="PANTHER" id="PTHR10802">
    <property type="entry name" value="MITOCHONDRIAL IMPORT RECEPTOR SUBUNIT TOM40"/>
    <property type="match status" value="1"/>
</dbReference>
<comment type="similarity">
    <text evidence="2">Belongs to the Tom40 family.</text>
</comment>
<evidence type="ECO:0000256" key="7">
    <source>
        <dbReference type="ARBA" id="ARBA00022927"/>
    </source>
</evidence>
<evidence type="ECO:0000256" key="6">
    <source>
        <dbReference type="ARBA" id="ARBA00022787"/>
    </source>
</evidence>
<keyword evidence="7" id="KW-0653">Protein transport</keyword>
<dbReference type="GO" id="GO:0008320">
    <property type="term" value="F:protein transmembrane transporter activity"/>
    <property type="evidence" value="ECO:0007669"/>
    <property type="project" value="InterPro"/>
</dbReference>
<dbReference type="CDD" id="cd07305">
    <property type="entry name" value="Porin3_Tom40"/>
    <property type="match status" value="1"/>
</dbReference>
<sequence length="335" mass="38093">MDGGMSCADDPSPPFPLPPSPSPPAASFDRENQEKEEGNGQLDETDYPNLPCPLPYEELQIEAYTCLTPDLFEGFRFDYTKQLSKEFSLHHRVFMGMCDVPCDEANIQAIKYNAALYTFSAKYQNPRCTLVGRAVNDERNVSWIDYNITENFSIKADAMTTHVPHLSFANFRFDYKGKDFRAQMQLGTQTHYFLTCIQTISPNVSLGGEVFKYHHQRKVGIGCAARYASDHCIGTFHVVSNGLLSMNYLQKVSNKISLATQFYWDLNLREAFCSIGYEYLFPKCRLRSKIDSNGCVATYLEEKLFPGVNLILSAEVDHWRKSHRFGFGMSVGELF</sequence>
<comment type="subcellular location">
    <subcellularLocation>
        <location evidence="1">Mitochondrion outer membrane</location>
        <topology evidence="1">Multi-pass membrane protein</topology>
    </subcellularLocation>
</comment>
<evidence type="ECO:0000256" key="4">
    <source>
        <dbReference type="ARBA" id="ARBA00022452"/>
    </source>
</evidence>
<protein>
    <recommendedName>
        <fullName evidence="13">Mitochondrial import receptor subunit TOM40-1</fullName>
    </recommendedName>
</protein>
<feature type="compositionally biased region" description="Pro residues" evidence="10">
    <location>
        <begin position="11"/>
        <end position="24"/>
    </location>
</feature>
<dbReference type="EMBL" id="CM035425">
    <property type="protein sequence ID" value="KAH7331985.1"/>
    <property type="molecule type" value="Genomic_DNA"/>
</dbReference>
<gene>
    <name evidence="11" type="ORF">KP509_20G062200</name>
</gene>
<evidence type="ECO:0000256" key="3">
    <source>
        <dbReference type="ARBA" id="ARBA00022448"/>
    </source>
</evidence>
<keyword evidence="8" id="KW-0496">Mitochondrion</keyword>
<dbReference type="InterPro" id="IPR037930">
    <property type="entry name" value="Tom40"/>
</dbReference>
<proteinExistence type="inferred from homology"/>
<feature type="compositionally biased region" description="Basic and acidic residues" evidence="10">
    <location>
        <begin position="28"/>
        <end position="38"/>
    </location>
</feature>
<evidence type="ECO:0000256" key="1">
    <source>
        <dbReference type="ARBA" id="ARBA00004374"/>
    </source>
</evidence>
<comment type="caution">
    <text evidence="11">The sequence shown here is derived from an EMBL/GenBank/DDBJ whole genome shotgun (WGS) entry which is preliminary data.</text>
</comment>
<dbReference type="GO" id="GO:0005741">
    <property type="term" value="C:mitochondrial outer membrane"/>
    <property type="evidence" value="ECO:0007669"/>
    <property type="project" value="UniProtKB-SubCell"/>
</dbReference>
<evidence type="ECO:0000256" key="10">
    <source>
        <dbReference type="SAM" id="MobiDB-lite"/>
    </source>
</evidence>
<keyword evidence="9" id="KW-0472">Membrane</keyword>
<keyword evidence="6" id="KW-1000">Mitochondrion outer membrane</keyword>
<dbReference type="AlphaFoldDB" id="A0A8T2SIY4"/>
<dbReference type="Pfam" id="PF01459">
    <property type="entry name" value="Porin_3"/>
    <property type="match status" value="1"/>
</dbReference>